<dbReference type="InterPro" id="IPR011991">
    <property type="entry name" value="ArsR-like_HTH"/>
</dbReference>
<dbReference type="SUPFAM" id="SSF46785">
    <property type="entry name" value="Winged helix' DNA-binding domain"/>
    <property type="match status" value="1"/>
</dbReference>
<proteinExistence type="predicted"/>
<dbReference type="PANTHER" id="PTHR43252">
    <property type="entry name" value="TRANSCRIPTIONAL REGULATOR YQJI"/>
    <property type="match status" value="1"/>
</dbReference>
<dbReference type="InterPro" id="IPR005149">
    <property type="entry name" value="Tscrpt_reg_PadR_N"/>
</dbReference>
<feature type="region of interest" description="Disordered" evidence="1">
    <location>
        <begin position="1"/>
        <end position="265"/>
    </location>
</feature>
<dbReference type="Pfam" id="PF03551">
    <property type="entry name" value="PadR"/>
    <property type="match status" value="1"/>
</dbReference>
<dbReference type="Proteomes" id="UP000464624">
    <property type="component" value="Chromosome"/>
</dbReference>
<evidence type="ECO:0000313" key="3">
    <source>
        <dbReference type="EMBL" id="BBU23630.1"/>
    </source>
</evidence>
<dbReference type="AlphaFoldDB" id="A0AAD1H368"/>
<feature type="compositionally biased region" description="Gly residues" evidence="1">
    <location>
        <begin position="225"/>
        <end position="249"/>
    </location>
</feature>
<organism evidence="3 4">
    <name type="scientific">Mycobacterium xenopi</name>
    <dbReference type="NCBI Taxonomy" id="1789"/>
    <lineage>
        <taxon>Bacteria</taxon>
        <taxon>Bacillati</taxon>
        <taxon>Actinomycetota</taxon>
        <taxon>Actinomycetes</taxon>
        <taxon>Mycobacteriales</taxon>
        <taxon>Mycobacteriaceae</taxon>
        <taxon>Mycobacterium</taxon>
    </lineage>
</organism>
<evidence type="ECO:0000313" key="4">
    <source>
        <dbReference type="Proteomes" id="UP000464624"/>
    </source>
</evidence>
<name>A0AAD1H368_MYCXE</name>
<dbReference type="CDD" id="cd00090">
    <property type="entry name" value="HTH_ARSR"/>
    <property type="match status" value="1"/>
</dbReference>
<evidence type="ECO:0000256" key="1">
    <source>
        <dbReference type="SAM" id="MobiDB-lite"/>
    </source>
</evidence>
<dbReference type="KEGG" id="mxe:MYXE_34200"/>
<feature type="compositionally biased region" description="Acidic residues" evidence="1">
    <location>
        <begin position="68"/>
        <end position="112"/>
    </location>
</feature>
<feature type="compositionally biased region" description="Basic residues" evidence="1">
    <location>
        <begin position="251"/>
        <end position="263"/>
    </location>
</feature>
<protein>
    <recommendedName>
        <fullName evidence="2">Transcription regulator PadR N-terminal domain-containing protein</fullName>
    </recommendedName>
</protein>
<gene>
    <name evidence="3" type="ORF">MYXE_34200</name>
</gene>
<dbReference type="EMBL" id="AP022314">
    <property type="protein sequence ID" value="BBU23630.1"/>
    <property type="molecule type" value="Genomic_DNA"/>
</dbReference>
<feature type="domain" description="Transcription regulator PadR N-terminal" evidence="2">
    <location>
        <begin position="272"/>
        <end position="341"/>
    </location>
</feature>
<accession>A0AAD1H368</accession>
<dbReference type="InterPro" id="IPR036390">
    <property type="entry name" value="WH_DNA-bd_sf"/>
</dbReference>
<reference evidence="3 4" key="1">
    <citation type="submission" date="2019-12" db="EMBL/GenBank/DDBJ databases">
        <title>Complete genome sequence of Mycolicibacterium xenopi str. JCM15661T.</title>
        <authorList>
            <person name="Yoshida M."/>
            <person name="Fukano H."/>
            <person name="Asakura T."/>
            <person name="Hoshino Y."/>
        </authorList>
    </citation>
    <scope>NUCLEOTIDE SEQUENCE [LARGE SCALE GENOMIC DNA]</scope>
    <source>
        <strain evidence="3 4">JCM 15661T</strain>
    </source>
</reference>
<evidence type="ECO:0000259" key="2">
    <source>
        <dbReference type="Pfam" id="PF03551"/>
    </source>
</evidence>
<sequence>MTESQAPRPRRGRAKKDKADELVTDPLTGDELSDRGDNAPVELEAVGEHQPAGHDAPSRIQAPHPEDLDVYEGDLPVEWDYDEPEPDYDEEPEFEPDDEEFELEPDYDEEADLGGRHLGPGREPRLATGPRHGPGHHDRPPHEHHGPGPKKAPGKKAVGKKAPAKKAPGPKKHPGHPPPPPHEHGPGHPPPPPHEHGPGHPPPPPHEPGSEHGPGGPGPEADFGLGPGASLGFGPGPDFGFDFGFGPGARGQRRGPGRRGRRVRPGDVRAAILHLLAERPMHGYEMIQEIAERTQDAWRPSPGSVYPTLQLLDDEGLIVSSETEGSTRLFELTDKGRAAAQKIKTAPWKQFAEGVDPNRANLRAELAQLFGAVAQSAYATTAEVQQRVVAILKNARREIYRLLADAE</sequence>
<dbReference type="PANTHER" id="PTHR43252:SF2">
    <property type="entry name" value="TRANSCRIPTION REGULATOR, PADR-LIKE FAMILY"/>
    <property type="match status" value="1"/>
</dbReference>
<feature type="compositionally biased region" description="Basic residues" evidence="1">
    <location>
        <begin position="152"/>
        <end position="175"/>
    </location>
</feature>
<dbReference type="Gene3D" id="1.10.10.10">
    <property type="entry name" value="Winged helix-like DNA-binding domain superfamily/Winged helix DNA-binding domain"/>
    <property type="match status" value="1"/>
</dbReference>
<feature type="compositionally biased region" description="Basic and acidic residues" evidence="1">
    <location>
        <begin position="135"/>
        <end position="146"/>
    </location>
</feature>
<dbReference type="InterPro" id="IPR036388">
    <property type="entry name" value="WH-like_DNA-bd_sf"/>
</dbReference>